<dbReference type="Proteomes" id="UP001152607">
    <property type="component" value="Unassembled WGS sequence"/>
</dbReference>
<dbReference type="CDD" id="cd12087">
    <property type="entry name" value="TM_EGFR-like"/>
    <property type="match status" value="1"/>
</dbReference>
<evidence type="ECO:0000313" key="3">
    <source>
        <dbReference type="EMBL" id="CAI6254987.1"/>
    </source>
</evidence>
<gene>
    <name evidence="3" type="ORF">PDIGIT_LOCUS1120</name>
</gene>
<evidence type="ECO:0000313" key="4">
    <source>
        <dbReference type="Proteomes" id="UP001152607"/>
    </source>
</evidence>
<dbReference type="AlphaFoldDB" id="A0A9W4U4Q0"/>
<accession>A0A9W4U4Q0</accession>
<feature type="compositionally biased region" description="Low complexity" evidence="1">
    <location>
        <begin position="168"/>
        <end position="186"/>
    </location>
</feature>
<comment type="caution">
    <text evidence="3">The sequence shown here is derived from an EMBL/GenBank/DDBJ whole genome shotgun (WGS) entry which is preliminary data.</text>
</comment>
<feature type="region of interest" description="Disordered" evidence="1">
    <location>
        <begin position="168"/>
        <end position="215"/>
    </location>
</feature>
<evidence type="ECO:0000256" key="1">
    <source>
        <dbReference type="SAM" id="MobiDB-lite"/>
    </source>
</evidence>
<keyword evidence="2" id="KW-0472">Membrane</keyword>
<feature type="compositionally biased region" description="Polar residues" evidence="1">
    <location>
        <begin position="187"/>
        <end position="215"/>
    </location>
</feature>
<dbReference type="OrthoDB" id="4770059at2759"/>
<reference evidence="3" key="1">
    <citation type="submission" date="2023-01" db="EMBL/GenBank/DDBJ databases">
        <authorList>
            <person name="Van Ghelder C."/>
            <person name="Rancurel C."/>
        </authorList>
    </citation>
    <scope>NUCLEOTIDE SEQUENCE</scope>
    <source>
        <strain evidence="3">CNCM I-4278</strain>
    </source>
</reference>
<organism evidence="3 4">
    <name type="scientific">Periconia digitata</name>
    <dbReference type="NCBI Taxonomy" id="1303443"/>
    <lineage>
        <taxon>Eukaryota</taxon>
        <taxon>Fungi</taxon>
        <taxon>Dikarya</taxon>
        <taxon>Ascomycota</taxon>
        <taxon>Pezizomycotina</taxon>
        <taxon>Dothideomycetes</taxon>
        <taxon>Pleosporomycetidae</taxon>
        <taxon>Pleosporales</taxon>
        <taxon>Massarineae</taxon>
        <taxon>Periconiaceae</taxon>
        <taxon>Periconia</taxon>
    </lineage>
</organism>
<name>A0A9W4U4Q0_9PLEO</name>
<feature type="transmembrane region" description="Helical" evidence="2">
    <location>
        <begin position="221"/>
        <end position="243"/>
    </location>
</feature>
<evidence type="ECO:0000256" key="2">
    <source>
        <dbReference type="SAM" id="Phobius"/>
    </source>
</evidence>
<sequence length="329" mass="35500">MSLGALTTQFTPAPSCLASSAYWLLRTSSTTSHEYNFFGQPLDRAEDCYPPNYNPASTAYYSPAKCPSGYSAATGTTKIISETLTETAEVCCPTIDLYRPQTTNNLNTQHPFLTTLLCEYIVRNQFLTTVTSSEVGQPTSTTTTWTMGFAINAYAVLVKRNNLDFATKTSDSSTTISTSASRTPTSNENPNAGPTSGTSTSIEPNNTNNNTQSSLGTGASIGIGVGMGILIMGLLIAIVFLVLKRRKKNKELAAILENTHKAYELPPAPLASFTPTVPLMQYRYQVEASPNELDGASARFAGARGERPMELDGHRPAELPAVYKAVYQR</sequence>
<keyword evidence="2" id="KW-1133">Transmembrane helix</keyword>
<keyword evidence="4" id="KW-1185">Reference proteome</keyword>
<proteinExistence type="predicted"/>
<keyword evidence="2" id="KW-0812">Transmembrane</keyword>
<protein>
    <submittedName>
        <fullName evidence="3">Uncharacterized protein</fullName>
    </submittedName>
</protein>
<dbReference type="EMBL" id="CAOQHR010000001">
    <property type="protein sequence ID" value="CAI6254987.1"/>
    <property type="molecule type" value="Genomic_DNA"/>
</dbReference>